<evidence type="ECO:0000259" key="1">
    <source>
        <dbReference type="Pfam" id="PF22483"/>
    </source>
</evidence>
<gene>
    <name evidence="2" type="primary">istA_3</name>
    <name evidence="2" type="ORF">GCM10009811_34260</name>
</gene>
<sequence>MELFERIRRDAREGVPIRKIARDHGVHRRTVRAAIADAVPPPRKPVVREAQAFGPYEEIVRAWLVADLDAPKKQRHTARRVWHRLVEEHGASLSESTVRPHVARIKTEVGLARREVMVPQTHPAAAEAEVDFGQFHVSVGGVMLRLWMFVMRLSHSGKAVHIAYANQAQESFLDGHVKAFAALGGVPTGMIRYDNLKPAVLRVLLGRERFENPKFVALRSHYGFESFYCRPGKEGAHEKGGVEGEIGRFRRAQLTPVPHVGSMAALNEAMAAADVRDDQRRIAGRAERVGAAFVREQPLLNPLPESDFDASTPLSCRVDMKSRICVRQSYYSVPAAYAGRRVQVRLGADAVRVFDASTPIADHVRSLHKGTEDLVLDHYLEVLNRKPGAMAGSTALALARARGTFTPAHQGYWDAARRALGDAGGTRALIEALLLHRTLPAAAVIAAMDAAVAAGRYNPDILAVTARAHTTGTRTAAPIPLPANVTDASAARPVPCLDGYDQLLEGAMA</sequence>
<keyword evidence="3" id="KW-1185">Reference proteome</keyword>
<comment type="caution">
    <text evidence="2">The sequence shown here is derived from an EMBL/GenBank/DDBJ whole genome shotgun (WGS) entry which is preliminary data.</text>
</comment>
<proteinExistence type="predicted"/>
<dbReference type="Pfam" id="PF22483">
    <property type="entry name" value="Mu-transpos_C_2"/>
    <property type="match status" value="1"/>
</dbReference>
<dbReference type="NCBIfam" id="NF033546">
    <property type="entry name" value="transpos_IS21"/>
    <property type="match status" value="1"/>
</dbReference>
<protein>
    <submittedName>
        <fullName evidence="2">IS21 family transposase</fullName>
    </submittedName>
</protein>
<dbReference type="InterPro" id="IPR009057">
    <property type="entry name" value="Homeodomain-like_sf"/>
</dbReference>
<dbReference type="Proteomes" id="UP001499938">
    <property type="component" value="Unassembled WGS sequence"/>
</dbReference>
<evidence type="ECO:0000313" key="2">
    <source>
        <dbReference type="EMBL" id="GAA1808031.1"/>
    </source>
</evidence>
<evidence type="ECO:0000313" key="3">
    <source>
        <dbReference type="Proteomes" id="UP001499938"/>
    </source>
</evidence>
<dbReference type="PANTHER" id="PTHR35004">
    <property type="entry name" value="TRANSPOSASE RV3428C-RELATED"/>
    <property type="match status" value="1"/>
</dbReference>
<organism evidence="2 3">
    <name type="scientific">Nostocoides veronense</name>
    <dbReference type="NCBI Taxonomy" id="330836"/>
    <lineage>
        <taxon>Bacteria</taxon>
        <taxon>Bacillati</taxon>
        <taxon>Actinomycetota</taxon>
        <taxon>Actinomycetes</taxon>
        <taxon>Micrococcales</taxon>
        <taxon>Intrasporangiaceae</taxon>
        <taxon>Nostocoides</taxon>
    </lineage>
</organism>
<dbReference type="EMBL" id="BAAAPO010000057">
    <property type="protein sequence ID" value="GAA1808031.1"/>
    <property type="molecule type" value="Genomic_DNA"/>
</dbReference>
<dbReference type="InterPro" id="IPR054353">
    <property type="entry name" value="IstA-like_C"/>
</dbReference>
<accession>A0ABN2M389</accession>
<reference evidence="2 3" key="1">
    <citation type="journal article" date="2019" name="Int. J. Syst. Evol. Microbiol.">
        <title>The Global Catalogue of Microorganisms (GCM) 10K type strain sequencing project: providing services to taxonomists for standard genome sequencing and annotation.</title>
        <authorList>
            <consortium name="The Broad Institute Genomics Platform"/>
            <consortium name="The Broad Institute Genome Sequencing Center for Infectious Disease"/>
            <person name="Wu L."/>
            <person name="Ma J."/>
        </authorList>
    </citation>
    <scope>NUCLEOTIDE SEQUENCE [LARGE SCALE GENOMIC DNA]</scope>
    <source>
        <strain evidence="2 3">JCM 15592</strain>
    </source>
</reference>
<feature type="domain" description="Transposase for insertion sequence element IS21-like C-terminal" evidence="1">
    <location>
        <begin position="303"/>
        <end position="370"/>
    </location>
</feature>
<dbReference type="SUPFAM" id="SSF46689">
    <property type="entry name" value="Homeodomain-like"/>
    <property type="match status" value="1"/>
</dbReference>
<dbReference type="PANTHER" id="PTHR35004:SF8">
    <property type="entry name" value="TRANSPOSASE RV3428C-RELATED"/>
    <property type="match status" value="1"/>
</dbReference>
<name>A0ABN2M389_9MICO</name>